<evidence type="ECO:0000256" key="5">
    <source>
        <dbReference type="ARBA" id="ARBA00022840"/>
    </source>
</evidence>
<organism evidence="9 10">
    <name type="scientific">Methanoculleus bourgensis</name>
    <dbReference type="NCBI Taxonomy" id="83986"/>
    <lineage>
        <taxon>Archaea</taxon>
        <taxon>Methanobacteriati</taxon>
        <taxon>Methanobacteriota</taxon>
        <taxon>Stenosarchaea group</taxon>
        <taxon>Methanomicrobia</taxon>
        <taxon>Methanomicrobiales</taxon>
        <taxon>Methanomicrobiaceae</taxon>
        <taxon>Methanoculleus</taxon>
    </lineage>
</organism>
<keyword evidence="5 6" id="KW-0067">ATP-binding</keyword>
<keyword evidence="4 6" id="KW-0547">Nucleotide-binding</keyword>
<name>A0A0X3BJ23_9EURY</name>
<reference evidence="9 10" key="1">
    <citation type="submission" date="2016-01" db="EMBL/GenBank/DDBJ databases">
        <authorList>
            <person name="Manzoor S."/>
        </authorList>
    </citation>
    <scope>NUCLEOTIDE SEQUENCE [LARGE SCALE GENOMIC DNA]</scope>
    <source>
        <strain evidence="9">Methanoculleus sp MAB1</strain>
    </source>
</reference>
<dbReference type="SUPFAM" id="SSF51735">
    <property type="entry name" value="NAD(P)-binding Rossmann-fold domains"/>
    <property type="match status" value="1"/>
</dbReference>
<dbReference type="InterPro" id="IPR036291">
    <property type="entry name" value="NAD(P)-bd_dom_sf"/>
</dbReference>
<dbReference type="EMBL" id="LT158599">
    <property type="protein sequence ID" value="CVK32166.1"/>
    <property type="molecule type" value="Genomic_DNA"/>
</dbReference>
<evidence type="ECO:0000256" key="2">
    <source>
        <dbReference type="ARBA" id="ARBA00012957"/>
    </source>
</evidence>
<dbReference type="Gene3D" id="3.30.470.20">
    <property type="entry name" value="ATP-grasp fold, B domain"/>
    <property type="match status" value="1"/>
</dbReference>
<protein>
    <recommendedName>
        <fullName evidence="2">acetate--CoA ligase (ADP-forming)</fullName>
        <ecNumber evidence="2">6.2.1.13</ecNumber>
    </recommendedName>
</protein>
<evidence type="ECO:0000313" key="9">
    <source>
        <dbReference type="EMBL" id="CVK32166.1"/>
    </source>
</evidence>
<dbReference type="Proteomes" id="UP000069850">
    <property type="component" value="Chromosome 1"/>
</dbReference>
<evidence type="ECO:0000259" key="8">
    <source>
        <dbReference type="PROSITE" id="PS50975"/>
    </source>
</evidence>
<dbReference type="FunFam" id="3.30.1490.20:FF:000020">
    <property type="entry name" value="Protein lysine acetyltransferase"/>
    <property type="match status" value="1"/>
</dbReference>
<dbReference type="Pfam" id="PF13380">
    <property type="entry name" value="CoA_binding_2"/>
    <property type="match status" value="1"/>
</dbReference>
<evidence type="ECO:0000256" key="3">
    <source>
        <dbReference type="ARBA" id="ARBA00022598"/>
    </source>
</evidence>
<feature type="region of interest" description="Disordered" evidence="7">
    <location>
        <begin position="310"/>
        <end position="378"/>
    </location>
</feature>
<proteinExistence type="predicted"/>
<dbReference type="PANTHER" id="PTHR43334">
    <property type="entry name" value="ACETATE--COA LIGASE [ADP-FORMING]"/>
    <property type="match status" value="1"/>
</dbReference>
<dbReference type="SUPFAM" id="SSF56059">
    <property type="entry name" value="Glutathione synthetase ATP-binding domain-like"/>
    <property type="match status" value="1"/>
</dbReference>
<evidence type="ECO:0000313" key="10">
    <source>
        <dbReference type="Proteomes" id="UP000069850"/>
    </source>
</evidence>
<gene>
    <name evidence="9" type="ORF">MMAB1_0952</name>
</gene>
<dbReference type="GO" id="GO:0043758">
    <property type="term" value="F:acetate-CoA ligase (ADP-forming) activity"/>
    <property type="evidence" value="ECO:0007669"/>
    <property type="project" value="UniProtKB-EC"/>
</dbReference>
<evidence type="ECO:0000256" key="7">
    <source>
        <dbReference type="SAM" id="MobiDB-lite"/>
    </source>
</evidence>
<dbReference type="InterPro" id="IPR013815">
    <property type="entry name" value="ATP_grasp_subdomain_1"/>
</dbReference>
<dbReference type="GO" id="GO:0046872">
    <property type="term" value="F:metal ion binding"/>
    <property type="evidence" value="ECO:0007669"/>
    <property type="project" value="InterPro"/>
</dbReference>
<sequence length="413" mass="45698">MLSEFESYDLLKQYGVPVPEHAIVQTAAEAAKAAEKIGFPVVMKIYSPQIIHKSDAGGVIVGIGSKQAAGEAFDKIVKNVKAFNPEAEIKGVLVVQQAAPGLELIVGGKTDPAFGKVLTFGMGGTLVELMKDVTLRILPVSEESIREMVSEIHGYPMIKGYRGTKPRDEEALISVIWAISRFFAENKNVVEFDINPVRLYESGACIVDARVFVDDTAVETTAKERPFVPIEYFTPRSIAVIGASSEPKKMGYAVMHNLLHFPGQLYPVNNKRPEVQGLKAYPSILDIPNPVDMAVITVPAKHVPFRDRGVRAEGSEHGRHHHRRVQGDGRGRKSAGGPCPRDSKGLRHADHRPELPRADHTPTGHRYHLRPPVTQTRQHRLHLPERRHHQHGGRLEHHAGYRVLRRCLSGQPG</sequence>
<dbReference type="Gene3D" id="3.30.1490.20">
    <property type="entry name" value="ATP-grasp fold, A domain"/>
    <property type="match status" value="1"/>
</dbReference>
<dbReference type="GO" id="GO:0005524">
    <property type="term" value="F:ATP binding"/>
    <property type="evidence" value="ECO:0007669"/>
    <property type="project" value="UniProtKB-UniRule"/>
</dbReference>
<dbReference type="InterPro" id="IPR011761">
    <property type="entry name" value="ATP-grasp"/>
</dbReference>
<dbReference type="Pfam" id="PF13549">
    <property type="entry name" value="ATP-grasp_5"/>
    <property type="match status" value="1"/>
</dbReference>
<dbReference type="InterPro" id="IPR051538">
    <property type="entry name" value="Acyl-CoA_Synth/Transferase"/>
</dbReference>
<dbReference type="SMART" id="SM00881">
    <property type="entry name" value="CoA_binding"/>
    <property type="match status" value="1"/>
</dbReference>
<dbReference type="Gene3D" id="3.40.50.720">
    <property type="entry name" value="NAD(P)-binding Rossmann-like Domain"/>
    <property type="match status" value="1"/>
</dbReference>
<keyword evidence="3" id="KW-0436">Ligase</keyword>
<dbReference type="AlphaFoldDB" id="A0A0X3BJ23"/>
<accession>A0A0X3BJ23</accession>
<evidence type="ECO:0000256" key="4">
    <source>
        <dbReference type="ARBA" id="ARBA00022741"/>
    </source>
</evidence>
<evidence type="ECO:0000256" key="1">
    <source>
        <dbReference type="ARBA" id="ARBA00001619"/>
    </source>
</evidence>
<comment type="catalytic activity">
    <reaction evidence="1">
        <text>acetate + ATP + CoA = acetyl-CoA + ADP + phosphate</text>
        <dbReference type="Rhea" id="RHEA:15081"/>
        <dbReference type="ChEBI" id="CHEBI:30089"/>
        <dbReference type="ChEBI" id="CHEBI:30616"/>
        <dbReference type="ChEBI" id="CHEBI:43474"/>
        <dbReference type="ChEBI" id="CHEBI:57287"/>
        <dbReference type="ChEBI" id="CHEBI:57288"/>
        <dbReference type="ChEBI" id="CHEBI:456216"/>
        <dbReference type="EC" id="6.2.1.13"/>
    </reaction>
</comment>
<dbReference type="KEGG" id="mema:MMAB1_0952"/>
<dbReference type="PANTHER" id="PTHR43334:SF1">
    <property type="entry name" value="3-HYDROXYPROPIONATE--COA LIGASE [ADP-FORMING]"/>
    <property type="match status" value="1"/>
</dbReference>
<dbReference type="EC" id="6.2.1.13" evidence="2"/>
<feature type="domain" description="ATP-grasp" evidence="8">
    <location>
        <begin position="8"/>
        <end position="44"/>
    </location>
</feature>
<feature type="compositionally biased region" description="Basic and acidic residues" evidence="7">
    <location>
        <begin position="341"/>
        <end position="362"/>
    </location>
</feature>
<dbReference type="PROSITE" id="PS50975">
    <property type="entry name" value="ATP_GRASP"/>
    <property type="match status" value="1"/>
</dbReference>
<evidence type="ECO:0000256" key="6">
    <source>
        <dbReference type="PROSITE-ProRule" id="PRU00409"/>
    </source>
</evidence>
<dbReference type="InterPro" id="IPR003781">
    <property type="entry name" value="CoA-bd"/>
</dbReference>